<proteinExistence type="predicted"/>
<protein>
    <submittedName>
        <fullName evidence="1">Zinc/iron-chelating domain-containing protein</fullName>
    </submittedName>
</protein>
<dbReference type="InterPro" id="IPR005358">
    <property type="entry name" value="Puta_zinc/iron-chelating_dom"/>
</dbReference>
<dbReference type="Proteomes" id="UP000231203">
    <property type="component" value="Unassembled WGS sequence"/>
</dbReference>
<comment type="caution">
    <text evidence="1">The sequence shown here is derived from an EMBL/GenBank/DDBJ whole genome shotgun (WGS) entry which is preliminary data.</text>
</comment>
<accession>A0A2G6MQA8</accession>
<dbReference type="AlphaFoldDB" id="A0A2G6MQA8"/>
<name>A0A2G6MQA8_9BACT</name>
<organism evidence="1 2">
    <name type="scientific">Desulfobacter postgatei</name>
    <dbReference type="NCBI Taxonomy" id="2293"/>
    <lineage>
        <taxon>Bacteria</taxon>
        <taxon>Pseudomonadati</taxon>
        <taxon>Thermodesulfobacteriota</taxon>
        <taxon>Desulfobacteria</taxon>
        <taxon>Desulfobacterales</taxon>
        <taxon>Desulfobacteraceae</taxon>
        <taxon>Desulfobacter</taxon>
    </lineage>
</organism>
<gene>
    <name evidence="1" type="ORF">CSA25_06440</name>
</gene>
<evidence type="ECO:0000313" key="1">
    <source>
        <dbReference type="EMBL" id="PIE62160.1"/>
    </source>
</evidence>
<dbReference type="PANTHER" id="PTHR35866:SF1">
    <property type="entry name" value="YKGJ FAMILY CYSTEINE CLUSTER PROTEIN"/>
    <property type="match status" value="1"/>
</dbReference>
<sequence>MTTSEHTMASMSNRELLGSGTFTFACHDGVSCFTRCCHNADMYLYPYDIVRMKQNLNMTSEAFLTEHTTTAIRDMPTFPNVMLKMSDRQGAPCNFLTKKGCTVYPDRPYSCRAYPLEPAIYGDAGGSMRMQYFVMHHDYCKGHGEDQTWTAKAWMSDQEMEMYHEPNKCWARIAARFQSNAFNSRQIDVNSPPMKMAFMASYNMDTFRRFVFESSFLSRYVVPQQQLDAVEQDDRELLMLGLSWIERFLFGEGGLEERT</sequence>
<dbReference type="EMBL" id="PDTI01000060">
    <property type="protein sequence ID" value="PIE62160.1"/>
    <property type="molecule type" value="Genomic_DNA"/>
</dbReference>
<evidence type="ECO:0000313" key="2">
    <source>
        <dbReference type="Proteomes" id="UP000231203"/>
    </source>
</evidence>
<reference evidence="1 2" key="1">
    <citation type="submission" date="2017-10" db="EMBL/GenBank/DDBJ databases">
        <title>Novel microbial diversity and functional potential in the marine mammal oral microbiome.</title>
        <authorList>
            <person name="Dudek N.K."/>
            <person name="Sun C.L."/>
            <person name="Burstein D."/>
            <person name="Kantor R.S."/>
            <person name="Aliaga Goltsman D.S."/>
            <person name="Bik E.M."/>
            <person name="Thomas B.C."/>
            <person name="Banfield J.F."/>
            <person name="Relman D.A."/>
        </authorList>
    </citation>
    <scope>NUCLEOTIDE SEQUENCE [LARGE SCALE GENOMIC DNA]</scope>
    <source>
        <strain evidence="1">DOLJORAL78_47_202</strain>
    </source>
</reference>
<dbReference type="Pfam" id="PF03692">
    <property type="entry name" value="CxxCxxCC"/>
    <property type="match status" value="1"/>
</dbReference>
<dbReference type="PANTHER" id="PTHR35866">
    <property type="entry name" value="PUTATIVE-RELATED"/>
    <property type="match status" value="1"/>
</dbReference>